<dbReference type="AlphaFoldDB" id="A0A1M7ZCL8"/>
<dbReference type="NCBIfam" id="NF002769">
    <property type="entry name" value="PRK02853.1"/>
    <property type="match status" value="1"/>
</dbReference>
<dbReference type="EMBL" id="FRXO01000002">
    <property type="protein sequence ID" value="SHO62661.1"/>
    <property type="molecule type" value="Genomic_DNA"/>
</dbReference>
<protein>
    <recommendedName>
        <fullName evidence="1">UPF0262 protein SAMN02745172_01122</fullName>
    </recommendedName>
</protein>
<gene>
    <name evidence="3" type="ORF">SAMN02745172_01122</name>
</gene>
<dbReference type="HAMAP" id="MF_00678">
    <property type="entry name" value="UPF0262"/>
    <property type="match status" value="1"/>
</dbReference>
<keyword evidence="4" id="KW-1185">Reference proteome</keyword>
<dbReference type="RefSeq" id="WP_084564100.1">
    <property type="nucleotide sequence ID" value="NZ_FRXO01000002.1"/>
</dbReference>
<sequence>MATDGTGGDDPRSSASPAEPAGGTGRGRERAFAQPGREPVPRLIGVELDEASIARTSADIDHERAVAIYDLIEENVFAPAGHDGGPYRLMLAIRERRLILEIRDDAGLVVVTHLLSLNPFRGILRDYFLICDSYYQAIRTASPSQIEAIDMGRRGIHNEGSRLLMERLEGKVVLDFDTARRLFTLICALHWKG</sequence>
<evidence type="ECO:0000256" key="1">
    <source>
        <dbReference type="HAMAP-Rule" id="MF_00678"/>
    </source>
</evidence>
<proteinExistence type="inferred from homology"/>
<dbReference type="STRING" id="1123029.SAMN02745172_01122"/>
<name>A0A1M7ZCL8_9HYPH</name>
<organism evidence="3 4">
    <name type="scientific">Pseudoxanthobacter soli DSM 19599</name>
    <dbReference type="NCBI Taxonomy" id="1123029"/>
    <lineage>
        <taxon>Bacteria</taxon>
        <taxon>Pseudomonadati</taxon>
        <taxon>Pseudomonadota</taxon>
        <taxon>Alphaproteobacteria</taxon>
        <taxon>Hyphomicrobiales</taxon>
        <taxon>Segnochrobactraceae</taxon>
        <taxon>Pseudoxanthobacter</taxon>
    </lineage>
</organism>
<dbReference type="InterPro" id="IPR008321">
    <property type="entry name" value="UCP032146"/>
</dbReference>
<dbReference type="OrthoDB" id="9798434at2"/>
<feature type="region of interest" description="Disordered" evidence="2">
    <location>
        <begin position="1"/>
        <end position="36"/>
    </location>
</feature>
<evidence type="ECO:0000256" key="2">
    <source>
        <dbReference type="SAM" id="MobiDB-lite"/>
    </source>
</evidence>
<dbReference type="Pfam" id="PF06793">
    <property type="entry name" value="UPF0262"/>
    <property type="match status" value="1"/>
</dbReference>
<evidence type="ECO:0000313" key="4">
    <source>
        <dbReference type="Proteomes" id="UP000186406"/>
    </source>
</evidence>
<dbReference type="Proteomes" id="UP000186406">
    <property type="component" value="Unassembled WGS sequence"/>
</dbReference>
<evidence type="ECO:0000313" key="3">
    <source>
        <dbReference type="EMBL" id="SHO62661.1"/>
    </source>
</evidence>
<reference evidence="3 4" key="1">
    <citation type="submission" date="2016-12" db="EMBL/GenBank/DDBJ databases">
        <authorList>
            <person name="Song W.-J."/>
            <person name="Kurnit D.M."/>
        </authorList>
    </citation>
    <scope>NUCLEOTIDE SEQUENCE [LARGE SCALE GENOMIC DNA]</scope>
    <source>
        <strain evidence="3 4">DSM 19599</strain>
    </source>
</reference>
<accession>A0A1M7ZCL8</accession>
<comment type="similarity">
    <text evidence="1">Belongs to the UPF0262 family.</text>
</comment>